<dbReference type="GO" id="GO:0018169">
    <property type="term" value="F:ribosomal S6-glutamic acid ligase activity"/>
    <property type="evidence" value="ECO:0007669"/>
    <property type="project" value="TreeGrafter"/>
</dbReference>
<proteinExistence type="predicted"/>
<dbReference type="GO" id="GO:0005524">
    <property type="term" value="F:ATP binding"/>
    <property type="evidence" value="ECO:0007669"/>
    <property type="project" value="UniProtKB-UniRule"/>
</dbReference>
<protein>
    <submittedName>
        <fullName evidence="3">RimK-like ATP-grasp domain-containing protein</fullName>
    </submittedName>
</protein>
<name>A0A347ZUC5_9CHLR</name>
<dbReference type="SUPFAM" id="SSF56059">
    <property type="entry name" value="Glutathione synthetase ATP-binding domain-like"/>
    <property type="match status" value="1"/>
</dbReference>
<sequence length="335" mass="38423">MAPRLVLLISNPQDKHTSRVFENIQKFNAHPILFFPEKFGSDYTLSINQTHNNEIPEIIVNTGSENINLNEVFSIWYRRPHPIHFQKYSLTDEGEDFALDEWKAAIEAMYALLKDPLWVSHPDKLRKASRKPLQLKLAQEIGFRVPRTLITNNPIQAKRFYELCDGKIILKATGAGWIYSRNNSDIKFVLTNRVIFSDIIAEDEISISPVTFQEEIPKKYEIRVNVIGSQVISVKIDSQQSKTSELDWRRYDLQNTPYAPYKLPDEIEKKCLELTRQLGLEFGAIDLIRKPDGEYVFLEINENGQFLWIEELSGAQISVAIASLLAGVSPSLNNS</sequence>
<evidence type="ECO:0000256" key="1">
    <source>
        <dbReference type="PROSITE-ProRule" id="PRU00409"/>
    </source>
</evidence>
<evidence type="ECO:0000313" key="4">
    <source>
        <dbReference type="Proteomes" id="UP000256388"/>
    </source>
</evidence>
<keyword evidence="1" id="KW-0547">Nucleotide-binding</keyword>
<evidence type="ECO:0000313" key="3">
    <source>
        <dbReference type="EMBL" id="REG10509.1"/>
    </source>
</evidence>
<organism evidence="3 4">
    <name type="scientific">Pelolinea submarina</name>
    <dbReference type="NCBI Taxonomy" id="913107"/>
    <lineage>
        <taxon>Bacteria</taxon>
        <taxon>Bacillati</taxon>
        <taxon>Chloroflexota</taxon>
        <taxon>Anaerolineae</taxon>
        <taxon>Anaerolineales</taxon>
        <taxon>Anaerolineaceae</taxon>
        <taxon>Pelolinea</taxon>
    </lineage>
</organism>
<dbReference type="GO" id="GO:0046872">
    <property type="term" value="F:metal ion binding"/>
    <property type="evidence" value="ECO:0007669"/>
    <property type="project" value="InterPro"/>
</dbReference>
<keyword evidence="1" id="KW-0067">ATP-binding</keyword>
<comment type="caution">
    <text evidence="3">The sequence shown here is derived from an EMBL/GenBank/DDBJ whole genome shotgun (WGS) entry which is preliminary data.</text>
</comment>
<dbReference type="PANTHER" id="PTHR21621">
    <property type="entry name" value="RIBOSOMAL PROTEIN S6 MODIFICATION PROTEIN"/>
    <property type="match status" value="1"/>
</dbReference>
<gene>
    <name evidence="3" type="ORF">DFR64_0368</name>
</gene>
<dbReference type="InterPro" id="IPR048936">
    <property type="entry name" value="MvdD-like_ATPgrasp"/>
</dbReference>
<dbReference type="InterPro" id="IPR011761">
    <property type="entry name" value="ATP-grasp"/>
</dbReference>
<dbReference type="GO" id="GO:0009432">
    <property type="term" value="P:SOS response"/>
    <property type="evidence" value="ECO:0007669"/>
    <property type="project" value="TreeGrafter"/>
</dbReference>
<dbReference type="GO" id="GO:0005737">
    <property type="term" value="C:cytoplasm"/>
    <property type="evidence" value="ECO:0007669"/>
    <property type="project" value="TreeGrafter"/>
</dbReference>
<dbReference type="Proteomes" id="UP000256388">
    <property type="component" value="Unassembled WGS sequence"/>
</dbReference>
<feature type="domain" description="ATP-grasp" evidence="2">
    <location>
        <begin position="135"/>
        <end position="326"/>
    </location>
</feature>
<dbReference type="OrthoDB" id="583309at2"/>
<keyword evidence="4" id="KW-1185">Reference proteome</keyword>
<dbReference type="AlphaFoldDB" id="A0A347ZUC5"/>
<dbReference type="Pfam" id="PF08443">
    <property type="entry name" value="RimK"/>
    <property type="match status" value="1"/>
</dbReference>
<dbReference type="PANTHER" id="PTHR21621:SF0">
    <property type="entry name" value="BETA-CITRYLGLUTAMATE SYNTHASE B-RELATED"/>
    <property type="match status" value="1"/>
</dbReference>
<evidence type="ECO:0000259" key="2">
    <source>
        <dbReference type="PROSITE" id="PS50975"/>
    </source>
</evidence>
<dbReference type="InterPro" id="IPR013651">
    <property type="entry name" value="ATP-grasp_RimK-type"/>
</dbReference>
<reference evidence="3 4" key="1">
    <citation type="submission" date="2018-08" db="EMBL/GenBank/DDBJ databases">
        <title>Genomic Encyclopedia of Type Strains, Phase IV (KMG-IV): sequencing the most valuable type-strain genomes for metagenomic binning, comparative biology and taxonomic classification.</title>
        <authorList>
            <person name="Goeker M."/>
        </authorList>
    </citation>
    <scope>NUCLEOTIDE SEQUENCE [LARGE SCALE GENOMIC DNA]</scope>
    <source>
        <strain evidence="3 4">DSM 23923</strain>
    </source>
</reference>
<accession>A0A347ZUC5</accession>
<dbReference type="RefSeq" id="WP_116223685.1">
    <property type="nucleotide sequence ID" value="NZ_AP018437.1"/>
</dbReference>
<dbReference type="Gene3D" id="3.30.470.20">
    <property type="entry name" value="ATP-grasp fold, B domain"/>
    <property type="match status" value="1"/>
</dbReference>
<dbReference type="EMBL" id="QUMS01000001">
    <property type="protein sequence ID" value="REG10509.1"/>
    <property type="molecule type" value="Genomic_DNA"/>
</dbReference>
<dbReference type="Pfam" id="PF21068">
    <property type="entry name" value="ATPgraspMvdD"/>
    <property type="match status" value="1"/>
</dbReference>
<dbReference type="PROSITE" id="PS50975">
    <property type="entry name" value="ATP_GRASP"/>
    <property type="match status" value="1"/>
</dbReference>